<feature type="domain" description="Peptidase M24" evidence="2">
    <location>
        <begin position="432"/>
        <end position="647"/>
    </location>
</feature>
<accession>A0A2H1WE50</accession>
<evidence type="ECO:0000259" key="2">
    <source>
        <dbReference type="Pfam" id="PF00557"/>
    </source>
</evidence>
<reference evidence="5" key="1">
    <citation type="submission" date="2016-07" db="EMBL/GenBank/DDBJ databases">
        <authorList>
            <person name="Bretaudeau A."/>
        </authorList>
    </citation>
    <scope>NUCLEOTIDE SEQUENCE</scope>
    <source>
        <strain evidence="5">Rice</strain>
        <tissue evidence="5">Whole body</tissue>
    </source>
</reference>
<dbReference type="InterPro" id="IPR029149">
    <property type="entry name" value="Creatin/AminoP/Spt16_N"/>
</dbReference>
<dbReference type="Pfam" id="PF01321">
    <property type="entry name" value="Creatinase_N"/>
    <property type="match status" value="1"/>
</dbReference>
<dbReference type="Pfam" id="PF16188">
    <property type="entry name" value="Peptidase_M24_C"/>
    <property type="match status" value="1"/>
</dbReference>
<evidence type="ECO:0000259" key="3">
    <source>
        <dbReference type="Pfam" id="PF01321"/>
    </source>
</evidence>
<gene>
    <name evidence="5" type="ORF">SFRICE_017429</name>
</gene>
<dbReference type="PANTHER" id="PTHR43763:SF20">
    <property type="entry name" value="XAA-PRO AMINOPEPTIDASE APEPP"/>
    <property type="match status" value="1"/>
</dbReference>
<dbReference type="InterPro" id="IPR050422">
    <property type="entry name" value="X-Pro_aminopeptidase_P"/>
</dbReference>
<dbReference type="InterPro" id="IPR000994">
    <property type="entry name" value="Pept_M24"/>
</dbReference>
<dbReference type="Pfam" id="PF16189">
    <property type="entry name" value="Creatinase_N_2"/>
    <property type="match status" value="1"/>
</dbReference>
<dbReference type="Pfam" id="PF00557">
    <property type="entry name" value="Peptidase_M24"/>
    <property type="match status" value="1"/>
</dbReference>
<dbReference type="Gene3D" id="3.90.230.10">
    <property type="entry name" value="Creatinase/methionine aminopeptidase superfamily"/>
    <property type="match status" value="1"/>
</dbReference>
<feature type="domain" description="Peptidase M24 C-terminal" evidence="4">
    <location>
        <begin position="673"/>
        <end position="735"/>
    </location>
</feature>
<dbReference type="AlphaFoldDB" id="A0A2H1WE50"/>
<dbReference type="SUPFAM" id="SSF55920">
    <property type="entry name" value="Creatinase/aminopeptidase"/>
    <property type="match status" value="1"/>
</dbReference>
<dbReference type="InterPro" id="IPR000587">
    <property type="entry name" value="Creatinase_N"/>
</dbReference>
<dbReference type="PANTHER" id="PTHR43763">
    <property type="entry name" value="XAA-PRO AMINOPEPTIDASE 1"/>
    <property type="match status" value="1"/>
</dbReference>
<feature type="domain" description="Creatinase N-terminal" evidence="3">
    <location>
        <begin position="108"/>
        <end position="232"/>
    </location>
</feature>
<evidence type="ECO:0000256" key="1">
    <source>
        <dbReference type="ARBA" id="ARBA00008766"/>
    </source>
</evidence>
<dbReference type="Gene3D" id="3.40.350.10">
    <property type="entry name" value="Creatinase/prolidase N-terminal domain"/>
    <property type="match status" value="2"/>
</dbReference>
<dbReference type="SUPFAM" id="SSF53092">
    <property type="entry name" value="Creatinase/prolidase N-terminal domain"/>
    <property type="match status" value="1"/>
</dbReference>
<organism evidence="5">
    <name type="scientific">Spodoptera frugiperda</name>
    <name type="common">Fall armyworm</name>
    <dbReference type="NCBI Taxonomy" id="7108"/>
    <lineage>
        <taxon>Eukaryota</taxon>
        <taxon>Metazoa</taxon>
        <taxon>Ecdysozoa</taxon>
        <taxon>Arthropoda</taxon>
        <taxon>Hexapoda</taxon>
        <taxon>Insecta</taxon>
        <taxon>Pterygota</taxon>
        <taxon>Neoptera</taxon>
        <taxon>Endopterygota</taxon>
        <taxon>Lepidoptera</taxon>
        <taxon>Glossata</taxon>
        <taxon>Ditrysia</taxon>
        <taxon>Noctuoidea</taxon>
        <taxon>Noctuidae</taxon>
        <taxon>Amphipyrinae</taxon>
        <taxon>Spodoptera</taxon>
    </lineage>
</organism>
<protein>
    <submittedName>
        <fullName evidence="5">SFRICE_017429</fullName>
    </submittedName>
</protein>
<dbReference type="EMBL" id="ODYU01008066">
    <property type="protein sequence ID" value="SOQ51348.1"/>
    <property type="molecule type" value="Genomic_DNA"/>
</dbReference>
<comment type="similarity">
    <text evidence="1">Belongs to the peptidase M24B family.</text>
</comment>
<sequence>MFVGLDLFLWYKPVDTRADRSPGEIGKIEKGVIRPPVTSLTQRNTTQALFLVGFLLGHGITPVEPAQQLTANAVWGHIPYYYSAEPDAPIYVSGVPGTKMSSETAADRLRAVRAVMEAMRVDAYIVPTADAHNSQYISPADARREWLSGLRGSSGTALVTATEALVWTDARYWTQFEEEVDGTLWKLMKQGVDASLQQWLVSNMPPNSVVAVDPTTYTRRAWTSLDNDLSAAGVDLLAIYDNLVDEARRQLSDGPPQRSNDPLIPLPIEYTGERASSKISELVSQMQQKNADMLLLTALDDIAYTLNLRGTDIPYNPVFFSYLLIRRHPNIGSTVAEIVLFWGDGVLPENIRNHLTVEGVPVFSRPYEDIFDYLRSVSSGIGAQSTIWLSNEASHAIWLAIESGGSAHVYSTSISPVALKKCVKNDVELEGFRLAHIKDGLAVVRALHWLETQVHSGANVTEMDLSNKLVDFRSLEDNFRGPSFSTIAGAGSNGAIIHYSPQITGPQRVIRPEDMLLVDSGGQYFEGTTDITRTRHMSANPTPAQRLTFTRVLKGQINLATTIVPKGTLGNVIEVLARKYLWDVGLNYGHGTGHGVGHYLNVHEGPIWILSGRMDDDPGIAPKMIYSNEPGYYEVGEYGIRHEDLVETIEITKESDHILASGVVGDFAGRGAVGFRTISLAPHQVACLDVDLLTDFEIKYLNDYHKRVFDTLGPILQQRGLADVYVWLEKECAPIKRDDKSSAILVKSTPILAGISAIVIWLGY</sequence>
<dbReference type="GO" id="GO:0004177">
    <property type="term" value="F:aminopeptidase activity"/>
    <property type="evidence" value="ECO:0007669"/>
    <property type="project" value="UniProtKB-ARBA"/>
</dbReference>
<dbReference type="InterPro" id="IPR036005">
    <property type="entry name" value="Creatinase/aminopeptidase-like"/>
</dbReference>
<evidence type="ECO:0000313" key="5">
    <source>
        <dbReference type="EMBL" id="SOQ51348.1"/>
    </source>
</evidence>
<dbReference type="InterPro" id="IPR032416">
    <property type="entry name" value="Peptidase_M24_C"/>
</dbReference>
<name>A0A2H1WE50_SPOFR</name>
<evidence type="ECO:0000259" key="4">
    <source>
        <dbReference type="Pfam" id="PF16188"/>
    </source>
</evidence>
<dbReference type="FunFam" id="3.90.230.10:FF:000009">
    <property type="entry name" value="xaa-Pro aminopeptidase 2"/>
    <property type="match status" value="1"/>
</dbReference>
<proteinExistence type="inferred from homology"/>